<dbReference type="GO" id="GO:0006629">
    <property type="term" value="P:lipid metabolic process"/>
    <property type="evidence" value="ECO:0007669"/>
    <property type="project" value="UniProtKB-KW"/>
</dbReference>
<dbReference type="CDD" id="cd23995">
    <property type="entry name" value="Seipin_BSCL2_like"/>
    <property type="match status" value="1"/>
</dbReference>
<dbReference type="Pfam" id="PF06775">
    <property type="entry name" value="Seipin"/>
    <property type="match status" value="1"/>
</dbReference>
<keyword evidence="6 7" id="KW-0472">Membrane</keyword>
<dbReference type="KEGG" id="qsa:O6P43_007762"/>
<name>A0AAD7QB44_QUISA</name>
<evidence type="ECO:0000256" key="6">
    <source>
        <dbReference type="ARBA" id="ARBA00023136"/>
    </source>
</evidence>
<sequence length="412" mass="46228">MEEDEQAYFLLPKPSDSDCCFTRLISLQADLIYSCMVSITSPFFSLLSIASESYHRAEETKENVESAVHKVPSNITYGATILLKKLGLGFLAAAQVGMVLLAVLILAALIGVGLVQLWVEEPVFVRERLHFDYTDAHPKAVLSFGSGVNSNKHRKKQTGVPVGHTFYVSLVLLMPESDYNRDIGVFQLTAELLSVNGRVIAKSSQPCMLQFRSFPIRLVRTFVMGIPLLLGISGETQKITIRILKHKEDSQKTAAIRVTLCPRAGTSYLPQIYEAEILLKSHLPWKKHLIHNWKWTFCVWMSLYIYMMLLLFVMCCCRPLIFPVTPAYFHDGTVREEPKEQESTARDDQSEISELLRKWRRSRNKRKSIFLHGTVPETIGSSASTITVTGEDTTSAAVEDDVSDSESVCLGS</sequence>
<organism evidence="8 9">
    <name type="scientific">Quillaja saponaria</name>
    <name type="common">Soap bark tree</name>
    <dbReference type="NCBI Taxonomy" id="32244"/>
    <lineage>
        <taxon>Eukaryota</taxon>
        <taxon>Viridiplantae</taxon>
        <taxon>Streptophyta</taxon>
        <taxon>Embryophyta</taxon>
        <taxon>Tracheophyta</taxon>
        <taxon>Spermatophyta</taxon>
        <taxon>Magnoliopsida</taxon>
        <taxon>eudicotyledons</taxon>
        <taxon>Gunneridae</taxon>
        <taxon>Pentapetalae</taxon>
        <taxon>rosids</taxon>
        <taxon>fabids</taxon>
        <taxon>Fabales</taxon>
        <taxon>Quillajaceae</taxon>
        <taxon>Quillaja</taxon>
    </lineage>
</organism>
<evidence type="ECO:0000256" key="2">
    <source>
        <dbReference type="ARBA" id="ARBA00022692"/>
    </source>
</evidence>
<dbReference type="Proteomes" id="UP001163823">
    <property type="component" value="Chromosome 3"/>
</dbReference>
<feature type="transmembrane region" description="Helical" evidence="7">
    <location>
        <begin position="295"/>
        <end position="314"/>
    </location>
</feature>
<dbReference type="GO" id="GO:0140042">
    <property type="term" value="P:lipid droplet formation"/>
    <property type="evidence" value="ECO:0007669"/>
    <property type="project" value="UniProtKB-ARBA"/>
</dbReference>
<comment type="subcellular location">
    <subcellularLocation>
        <location evidence="1">Endoplasmic reticulum membrane</location>
        <topology evidence="1">Multi-pass membrane protein</topology>
    </subcellularLocation>
</comment>
<dbReference type="GO" id="GO:0005789">
    <property type="term" value="C:endoplasmic reticulum membrane"/>
    <property type="evidence" value="ECO:0007669"/>
    <property type="project" value="UniProtKB-SubCell"/>
</dbReference>
<dbReference type="EMBL" id="JARAOO010000003">
    <property type="protein sequence ID" value="KAJ7978267.1"/>
    <property type="molecule type" value="Genomic_DNA"/>
</dbReference>
<evidence type="ECO:0000256" key="7">
    <source>
        <dbReference type="SAM" id="Phobius"/>
    </source>
</evidence>
<keyword evidence="2 7" id="KW-0812">Transmembrane</keyword>
<dbReference type="PANTHER" id="PTHR21212">
    <property type="entry name" value="BERNARDINELLI-SEIP CONGENITAL LIPODYSTROPHY 2 HOMOLOG BSCL2 PROTEIN"/>
    <property type="match status" value="1"/>
</dbReference>
<evidence type="ECO:0000313" key="9">
    <source>
        <dbReference type="Proteomes" id="UP001163823"/>
    </source>
</evidence>
<dbReference type="AlphaFoldDB" id="A0AAD7QB44"/>
<keyword evidence="9" id="KW-1185">Reference proteome</keyword>
<evidence type="ECO:0000313" key="8">
    <source>
        <dbReference type="EMBL" id="KAJ7978267.1"/>
    </source>
</evidence>
<dbReference type="PANTHER" id="PTHR21212:SF5">
    <property type="entry name" value="SEIPIN-1"/>
    <property type="match status" value="1"/>
</dbReference>
<evidence type="ECO:0000256" key="5">
    <source>
        <dbReference type="ARBA" id="ARBA00023098"/>
    </source>
</evidence>
<evidence type="ECO:0000256" key="3">
    <source>
        <dbReference type="ARBA" id="ARBA00022824"/>
    </source>
</evidence>
<reference evidence="8" key="1">
    <citation type="journal article" date="2023" name="Science">
        <title>Elucidation of the pathway for biosynthesis of saponin adjuvants from the soapbark tree.</title>
        <authorList>
            <person name="Reed J."/>
            <person name="Orme A."/>
            <person name="El-Demerdash A."/>
            <person name="Owen C."/>
            <person name="Martin L.B.B."/>
            <person name="Misra R.C."/>
            <person name="Kikuchi S."/>
            <person name="Rejzek M."/>
            <person name="Martin A.C."/>
            <person name="Harkess A."/>
            <person name="Leebens-Mack J."/>
            <person name="Louveau T."/>
            <person name="Stephenson M.J."/>
            <person name="Osbourn A."/>
        </authorList>
    </citation>
    <scope>NUCLEOTIDE SEQUENCE</scope>
    <source>
        <strain evidence="8">S10</strain>
    </source>
</reference>
<feature type="transmembrane region" description="Helical" evidence="7">
    <location>
        <begin position="92"/>
        <end position="119"/>
    </location>
</feature>
<accession>A0AAD7QB44</accession>
<evidence type="ECO:0000256" key="4">
    <source>
        <dbReference type="ARBA" id="ARBA00022989"/>
    </source>
</evidence>
<gene>
    <name evidence="8" type="ORF">O6P43_007762</name>
</gene>
<keyword evidence="4 7" id="KW-1133">Transmembrane helix</keyword>
<protein>
    <submittedName>
        <fullName evidence="8">Seipin</fullName>
    </submittedName>
</protein>
<evidence type="ECO:0000256" key="1">
    <source>
        <dbReference type="ARBA" id="ARBA00004477"/>
    </source>
</evidence>
<keyword evidence="3" id="KW-0256">Endoplasmic reticulum</keyword>
<proteinExistence type="predicted"/>
<dbReference type="InterPro" id="IPR009617">
    <property type="entry name" value="Seipin"/>
</dbReference>
<comment type="caution">
    <text evidence="8">The sequence shown here is derived from an EMBL/GenBank/DDBJ whole genome shotgun (WGS) entry which is preliminary data.</text>
</comment>
<keyword evidence="5" id="KW-0443">Lipid metabolism</keyword>